<dbReference type="Proteomes" id="UP001056778">
    <property type="component" value="Chromosome 2"/>
</dbReference>
<proteinExistence type="predicted"/>
<name>A0ACB9TKY7_HOLOL</name>
<keyword evidence="2" id="KW-1185">Reference proteome</keyword>
<dbReference type="EMBL" id="CM043016">
    <property type="protein sequence ID" value="KAI4467497.1"/>
    <property type="molecule type" value="Genomic_DNA"/>
</dbReference>
<protein>
    <submittedName>
        <fullName evidence="1">Chitin binding peritrophin-a</fullName>
    </submittedName>
</protein>
<comment type="caution">
    <text evidence="1">The sequence shown here is derived from an EMBL/GenBank/DDBJ whole genome shotgun (WGS) entry which is preliminary data.</text>
</comment>
<reference evidence="1" key="1">
    <citation type="submission" date="2022-04" db="EMBL/GenBank/DDBJ databases">
        <title>Chromosome-scale genome assembly of Holotrichia oblita Faldermann.</title>
        <authorList>
            <person name="Rongchong L."/>
        </authorList>
    </citation>
    <scope>NUCLEOTIDE SEQUENCE</scope>
    <source>
        <strain evidence="1">81SQS9</strain>
    </source>
</reference>
<organism evidence="1 2">
    <name type="scientific">Holotrichia oblita</name>
    <name type="common">Chafer beetle</name>
    <dbReference type="NCBI Taxonomy" id="644536"/>
    <lineage>
        <taxon>Eukaryota</taxon>
        <taxon>Metazoa</taxon>
        <taxon>Ecdysozoa</taxon>
        <taxon>Arthropoda</taxon>
        <taxon>Hexapoda</taxon>
        <taxon>Insecta</taxon>
        <taxon>Pterygota</taxon>
        <taxon>Neoptera</taxon>
        <taxon>Endopterygota</taxon>
        <taxon>Coleoptera</taxon>
        <taxon>Polyphaga</taxon>
        <taxon>Scarabaeiformia</taxon>
        <taxon>Scarabaeidae</taxon>
        <taxon>Melolonthinae</taxon>
        <taxon>Holotrichia</taxon>
    </lineage>
</organism>
<evidence type="ECO:0000313" key="1">
    <source>
        <dbReference type="EMBL" id="KAI4467497.1"/>
    </source>
</evidence>
<gene>
    <name evidence="1" type="ORF">MML48_2g00011418</name>
</gene>
<evidence type="ECO:0000313" key="2">
    <source>
        <dbReference type="Proteomes" id="UP001056778"/>
    </source>
</evidence>
<sequence>MNGKIYLDKIVFQKLKPDAFFVGYFFFVLALGCLSSQSEAAAVGECVDGVQFLLDDSNCNLYYQCDHGEAVQRSCPGNLYFDLSTSACNWPDLVTCDVSSNSSEEEEVEGSGEVGESDNSWIGECPAENGEVVDFLQHASDCNKYYVCDNGQPILMTCPPDMHFNIVLEVCDWAEDAGCDVNLFRF</sequence>
<accession>A0ACB9TKY7</accession>